<keyword evidence="3" id="KW-1185">Reference proteome</keyword>
<name>A0ABP7TPH6_9BACT</name>
<comment type="caution">
    <text evidence="2">The sequence shown here is derived from an EMBL/GenBank/DDBJ whole genome shotgun (WGS) entry which is preliminary data.</text>
</comment>
<dbReference type="InterPro" id="IPR036249">
    <property type="entry name" value="Thioredoxin-like_sf"/>
</dbReference>
<evidence type="ECO:0000313" key="2">
    <source>
        <dbReference type="EMBL" id="GAA4029209.1"/>
    </source>
</evidence>
<organism evidence="2 3">
    <name type="scientific">Hymenobacter glaciei</name>
    <dbReference type="NCBI Taxonomy" id="877209"/>
    <lineage>
        <taxon>Bacteria</taxon>
        <taxon>Pseudomonadati</taxon>
        <taxon>Bacteroidota</taxon>
        <taxon>Cytophagia</taxon>
        <taxon>Cytophagales</taxon>
        <taxon>Hymenobacteraceae</taxon>
        <taxon>Hymenobacter</taxon>
    </lineage>
</organism>
<protein>
    <recommendedName>
        <fullName evidence="1">Alkyl hydroperoxide reductase subunit C/ Thiol specific antioxidant domain-containing protein</fullName>
    </recommendedName>
</protein>
<dbReference type="PANTHER" id="PTHR43640:SF1">
    <property type="entry name" value="THIOREDOXIN-DEPENDENT PEROXIREDOXIN"/>
    <property type="match status" value="1"/>
</dbReference>
<accession>A0ABP7TPH6</accession>
<dbReference type="InterPro" id="IPR000866">
    <property type="entry name" value="AhpC/TSA"/>
</dbReference>
<gene>
    <name evidence="2" type="ORF">GCM10022409_11730</name>
</gene>
<dbReference type="SUPFAM" id="SSF52833">
    <property type="entry name" value="Thioredoxin-like"/>
    <property type="match status" value="1"/>
</dbReference>
<evidence type="ECO:0000313" key="3">
    <source>
        <dbReference type="Proteomes" id="UP001501469"/>
    </source>
</evidence>
<dbReference type="PANTHER" id="PTHR43640">
    <property type="entry name" value="OS07G0260300 PROTEIN"/>
    <property type="match status" value="1"/>
</dbReference>
<dbReference type="Pfam" id="PF00578">
    <property type="entry name" value="AhpC-TSA"/>
    <property type="match status" value="1"/>
</dbReference>
<dbReference type="EMBL" id="BAABDK010000010">
    <property type="protein sequence ID" value="GAA4029209.1"/>
    <property type="molecule type" value="Genomic_DNA"/>
</dbReference>
<evidence type="ECO:0000259" key="1">
    <source>
        <dbReference type="Pfam" id="PF00578"/>
    </source>
</evidence>
<dbReference type="Gene3D" id="3.40.30.10">
    <property type="entry name" value="Glutaredoxin"/>
    <property type="match status" value="1"/>
</dbReference>
<dbReference type="Proteomes" id="UP001501469">
    <property type="component" value="Unassembled WGS sequence"/>
</dbReference>
<feature type="domain" description="Alkyl hydroperoxide reductase subunit C/ Thiol specific antioxidant" evidence="1">
    <location>
        <begin position="27"/>
        <end position="113"/>
    </location>
</feature>
<dbReference type="RefSeq" id="WP_345051500.1">
    <property type="nucleotide sequence ID" value="NZ_BAABDK010000010.1"/>
</dbReference>
<dbReference type="InterPro" id="IPR047262">
    <property type="entry name" value="PRX-like1"/>
</dbReference>
<sequence length="167" mass="18060">MPHLLLWLLSLLPFLGYEPGPAPRATVYVFLAETCPISQAATLPLRELHARYGAQRVRFVGVFPAKETTAAGLATFAKTYQLAFPLQADASHQLTRQLHARVTPEAVVVAADGRTILYQGRLDDAYAGLGQHRAVTRHHELAEALAAVAAGQPVAVPRTEPVGCFIE</sequence>
<reference evidence="3" key="1">
    <citation type="journal article" date="2019" name="Int. J. Syst. Evol. Microbiol.">
        <title>The Global Catalogue of Microorganisms (GCM) 10K type strain sequencing project: providing services to taxonomists for standard genome sequencing and annotation.</title>
        <authorList>
            <consortium name="The Broad Institute Genomics Platform"/>
            <consortium name="The Broad Institute Genome Sequencing Center for Infectious Disease"/>
            <person name="Wu L."/>
            <person name="Ma J."/>
        </authorList>
    </citation>
    <scope>NUCLEOTIDE SEQUENCE [LARGE SCALE GENOMIC DNA]</scope>
    <source>
        <strain evidence="3">JCM 17225</strain>
    </source>
</reference>
<proteinExistence type="predicted"/>